<accession>F0ST73</accession>
<protein>
    <submittedName>
        <fullName evidence="2">Uncharacterized protein</fullName>
    </submittedName>
</protein>
<reference evidence="3" key="1">
    <citation type="submission" date="2011-02" db="EMBL/GenBank/DDBJ databases">
        <title>The complete genome of Planctomyces brasiliensis DSM 5305.</title>
        <authorList>
            <person name="Lucas S."/>
            <person name="Copeland A."/>
            <person name="Lapidus A."/>
            <person name="Bruce D."/>
            <person name="Goodwin L."/>
            <person name="Pitluck S."/>
            <person name="Kyrpides N."/>
            <person name="Mavromatis K."/>
            <person name="Pagani I."/>
            <person name="Ivanova N."/>
            <person name="Ovchinnikova G."/>
            <person name="Lu M."/>
            <person name="Detter J.C."/>
            <person name="Han C."/>
            <person name="Land M."/>
            <person name="Hauser L."/>
            <person name="Markowitz V."/>
            <person name="Cheng J.-F."/>
            <person name="Hugenholtz P."/>
            <person name="Woyke T."/>
            <person name="Wu D."/>
            <person name="Tindall B."/>
            <person name="Pomrenke H.G."/>
            <person name="Brambilla E."/>
            <person name="Klenk H.-P."/>
            <person name="Eisen J.A."/>
        </authorList>
    </citation>
    <scope>NUCLEOTIDE SEQUENCE [LARGE SCALE GENOMIC DNA]</scope>
    <source>
        <strain evidence="3">ATCC 49424 / DSM 5305 / JCM 21570 / NBRC 103401 / IFAM 1448</strain>
    </source>
</reference>
<dbReference type="Proteomes" id="UP000006860">
    <property type="component" value="Chromosome"/>
</dbReference>
<sequence>MSQTPRPRSVTIISWYLLLSGAYTMIYFGLNYKLFEEPLMRKMMEASPLPAEVQIGQIFAGGAIAVITGLAMLKGQNWGRWLYVIWLAVGLIAGLFTSPMKVLLLPSLLVLIAFSFFMFRPKANAFFGQPRGEQFGEDNETSL</sequence>
<feature type="transmembrane region" description="Helical" evidence="1">
    <location>
        <begin position="55"/>
        <end position="73"/>
    </location>
</feature>
<organism evidence="2 3">
    <name type="scientific">Rubinisphaera brasiliensis (strain ATCC 49424 / DSM 5305 / JCM 21570 / IAM 15109 / NBRC 103401 / IFAM 1448)</name>
    <name type="common">Planctomyces brasiliensis</name>
    <dbReference type="NCBI Taxonomy" id="756272"/>
    <lineage>
        <taxon>Bacteria</taxon>
        <taxon>Pseudomonadati</taxon>
        <taxon>Planctomycetota</taxon>
        <taxon>Planctomycetia</taxon>
        <taxon>Planctomycetales</taxon>
        <taxon>Planctomycetaceae</taxon>
        <taxon>Rubinisphaera</taxon>
    </lineage>
</organism>
<keyword evidence="1" id="KW-0472">Membrane</keyword>
<evidence type="ECO:0000313" key="2">
    <source>
        <dbReference type="EMBL" id="ADY59284.1"/>
    </source>
</evidence>
<feature type="transmembrane region" description="Helical" evidence="1">
    <location>
        <begin position="102"/>
        <end position="119"/>
    </location>
</feature>
<name>F0ST73_RUBBR</name>
<dbReference type="STRING" id="756272.Plabr_1673"/>
<keyword evidence="1" id="KW-1133">Transmembrane helix</keyword>
<keyword evidence="1" id="KW-0812">Transmembrane</keyword>
<dbReference type="KEGG" id="pbs:Plabr_1673"/>
<feature type="transmembrane region" description="Helical" evidence="1">
    <location>
        <begin position="12"/>
        <end position="35"/>
    </location>
</feature>
<feature type="transmembrane region" description="Helical" evidence="1">
    <location>
        <begin position="80"/>
        <end position="96"/>
    </location>
</feature>
<dbReference type="HOGENOM" id="CLU_139830_1_0_0"/>
<keyword evidence="3" id="KW-1185">Reference proteome</keyword>
<evidence type="ECO:0000256" key="1">
    <source>
        <dbReference type="SAM" id="Phobius"/>
    </source>
</evidence>
<proteinExistence type="predicted"/>
<dbReference type="RefSeq" id="WP_013628011.1">
    <property type="nucleotide sequence ID" value="NC_015174.1"/>
</dbReference>
<dbReference type="EMBL" id="CP002546">
    <property type="protein sequence ID" value="ADY59284.1"/>
    <property type="molecule type" value="Genomic_DNA"/>
</dbReference>
<dbReference type="eggNOG" id="ENOG5033BNP">
    <property type="taxonomic scope" value="Bacteria"/>
</dbReference>
<dbReference type="AlphaFoldDB" id="F0ST73"/>
<evidence type="ECO:0000313" key="3">
    <source>
        <dbReference type="Proteomes" id="UP000006860"/>
    </source>
</evidence>
<gene>
    <name evidence="2" type="ordered locus">Plabr_1673</name>
</gene>
<dbReference type="OrthoDB" id="122507at2"/>